<comment type="caution">
    <text evidence="1">The sequence shown here is derived from an EMBL/GenBank/DDBJ whole genome shotgun (WGS) entry which is preliminary data.</text>
</comment>
<protein>
    <submittedName>
        <fullName evidence="1">Uncharacterized protein</fullName>
    </submittedName>
</protein>
<dbReference type="EMBL" id="JABEZW010000013">
    <property type="protein sequence ID" value="MBA0782767.1"/>
    <property type="molecule type" value="Genomic_DNA"/>
</dbReference>
<sequence length="40" mass="4607">MYPNPYIFPFSSPMPGWNAWPSAFPFSMTSTQPMIYRSSS</sequence>
<dbReference type="Proteomes" id="UP000593568">
    <property type="component" value="Unassembled WGS sequence"/>
</dbReference>
<evidence type="ECO:0000313" key="1">
    <source>
        <dbReference type="EMBL" id="MBA0782767.1"/>
    </source>
</evidence>
<keyword evidence="2" id="KW-1185">Reference proteome</keyword>
<organism evidence="1 2">
    <name type="scientific">Gossypium trilobum</name>
    <dbReference type="NCBI Taxonomy" id="34281"/>
    <lineage>
        <taxon>Eukaryota</taxon>
        <taxon>Viridiplantae</taxon>
        <taxon>Streptophyta</taxon>
        <taxon>Embryophyta</taxon>
        <taxon>Tracheophyta</taxon>
        <taxon>Spermatophyta</taxon>
        <taxon>Magnoliopsida</taxon>
        <taxon>eudicotyledons</taxon>
        <taxon>Gunneridae</taxon>
        <taxon>Pentapetalae</taxon>
        <taxon>rosids</taxon>
        <taxon>malvids</taxon>
        <taxon>Malvales</taxon>
        <taxon>Malvaceae</taxon>
        <taxon>Malvoideae</taxon>
        <taxon>Gossypium</taxon>
    </lineage>
</organism>
<gene>
    <name evidence="1" type="ORF">Gotri_000593</name>
</gene>
<name>A0A7J9FBX5_9ROSI</name>
<evidence type="ECO:0000313" key="2">
    <source>
        <dbReference type="Proteomes" id="UP000593568"/>
    </source>
</evidence>
<dbReference type="AlphaFoldDB" id="A0A7J9FBX5"/>
<accession>A0A7J9FBX5</accession>
<proteinExistence type="predicted"/>
<reference evidence="1 2" key="1">
    <citation type="journal article" date="2019" name="Genome Biol. Evol.">
        <title>Insights into the evolution of the New World diploid cottons (Gossypium, subgenus Houzingenia) based on genome sequencing.</title>
        <authorList>
            <person name="Grover C.E."/>
            <person name="Arick M.A. 2nd"/>
            <person name="Thrash A."/>
            <person name="Conover J.L."/>
            <person name="Sanders W.S."/>
            <person name="Peterson D.G."/>
            <person name="Frelichowski J.E."/>
            <person name="Scheffler J.A."/>
            <person name="Scheffler B.E."/>
            <person name="Wendel J.F."/>
        </authorList>
    </citation>
    <scope>NUCLEOTIDE SEQUENCE [LARGE SCALE GENOMIC DNA]</scope>
    <source>
        <strain evidence="1">8</strain>
        <tissue evidence="1">Leaf</tissue>
    </source>
</reference>